<protein>
    <recommendedName>
        <fullName evidence="11">Nitronate monooxygenase</fullName>
    </recommendedName>
    <alternativeName>
        <fullName evidence="9">Propionate 3-nitronate monooxygenase</fullName>
    </alternativeName>
</protein>
<keyword evidence="4" id="KW-0285">Flavoprotein</keyword>
<evidence type="ECO:0000256" key="10">
    <source>
        <dbReference type="ARBA" id="ARBA00049401"/>
    </source>
</evidence>
<dbReference type="GO" id="GO:0009636">
    <property type="term" value="P:response to toxic substance"/>
    <property type="evidence" value="ECO:0007669"/>
    <property type="project" value="UniProtKB-KW"/>
</dbReference>
<dbReference type="AlphaFoldDB" id="A0A169RIT7"/>
<keyword evidence="12" id="KW-0223">Dioxygenase</keyword>
<organism evidence="12 13">
    <name type="scientific">Methylorubrum populi</name>
    <dbReference type="NCBI Taxonomy" id="223967"/>
    <lineage>
        <taxon>Bacteria</taxon>
        <taxon>Pseudomonadati</taxon>
        <taxon>Pseudomonadota</taxon>
        <taxon>Alphaproteobacteria</taxon>
        <taxon>Hyphomicrobiales</taxon>
        <taxon>Methylobacteriaceae</taxon>
        <taxon>Methylorubrum</taxon>
    </lineage>
</organism>
<evidence type="ECO:0000256" key="6">
    <source>
        <dbReference type="ARBA" id="ARBA00022741"/>
    </source>
</evidence>
<evidence type="ECO:0000256" key="1">
    <source>
        <dbReference type="ARBA" id="ARBA00001917"/>
    </source>
</evidence>
<name>A0A169RIT7_9HYPH</name>
<keyword evidence="3" id="KW-0216">Detoxification</keyword>
<keyword evidence="7" id="KW-0560">Oxidoreductase</keyword>
<dbReference type="CDD" id="cd04730">
    <property type="entry name" value="NPD_like"/>
    <property type="match status" value="1"/>
</dbReference>
<proteinExistence type="inferred from homology"/>
<evidence type="ECO:0000313" key="13">
    <source>
        <dbReference type="Proteomes" id="UP000218288"/>
    </source>
</evidence>
<comment type="catalytic activity">
    <reaction evidence="10">
        <text>3 propionate 3-nitronate + 3 O2 + H2O = 3 3-oxopropanoate + 2 nitrate + nitrite + H2O2 + 3 H(+)</text>
        <dbReference type="Rhea" id="RHEA:57332"/>
        <dbReference type="ChEBI" id="CHEBI:15377"/>
        <dbReference type="ChEBI" id="CHEBI:15378"/>
        <dbReference type="ChEBI" id="CHEBI:15379"/>
        <dbReference type="ChEBI" id="CHEBI:16240"/>
        <dbReference type="ChEBI" id="CHEBI:16301"/>
        <dbReference type="ChEBI" id="CHEBI:17632"/>
        <dbReference type="ChEBI" id="CHEBI:33190"/>
        <dbReference type="ChEBI" id="CHEBI:136067"/>
    </reaction>
</comment>
<evidence type="ECO:0000256" key="9">
    <source>
        <dbReference type="ARBA" id="ARBA00031155"/>
    </source>
</evidence>
<gene>
    <name evidence="12" type="primary">2-npdl</name>
    <name evidence="12" type="ORF">MPPM_5253</name>
</gene>
<dbReference type="Proteomes" id="UP000218288">
    <property type="component" value="Chromosome"/>
</dbReference>
<reference evidence="12 13" key="1">
    <citation type="journal article" date="2016" name="Genome Announc.">
        <title>Complete Genome Sequence of Methylobacterium populi P-1M, Isolated from Pink-Pigmented Household Biofilm.</title>
        <authorList>
            <person name="Morohoshi T."/>
            <person name="Ikeda T."/>
        </authorList>
    </citation>
    <scope>NUCLEOTIDE SEQUENCE [LARGE SCALE GENOMIC DNA]</scope>
    <source>
        <strain evidence="12 13">P-1M</strain>
    </source>
</reference>
<dbReference type="RefSeq" id="WP_096487523.1">
    <property type="nucleotide sequence ID" value="NZ_AP014809.1"/>
</dbReference>
<dbReference type="Pfam" id="PF03060">
    <property type="entry name" value="NMO"/>
    <property type="match status" value="1"/>
</dbReference>
<evidence type="ECO:0000256" key="8">
    <source>
        <dbReference type="ARBA" id="ARBA00023033"/>
    </source>
</evidence>
<evidence type="ECO:0000256" key="3">
    <source>
        <dbReference type="ARBA" id="ARBA00022575"/>
    </source>
</evidence>
<dbReference type="InterPro" id="IPR004136">
    <property type="entry name" value="NMO"/>
</dbReference>
<accession>A0A169RIT7</accession>
<dbReference type="InterPro" id="IPR013785">
    <property type="entry name" value="Aldolase_TIM"/>
</dbReference>
<dbReference type="FunFam" id="3.20.20.70:FF:000154">
    <property type="entry name" value="Probable nitronate monooxygenase"/>
    <property type="match status" value="1"/>
</dbReference>
<keyword evidence="5" id="KW-0288">FMN</keyword>
<dbReference type="GO" id="GO:0051213">
    <property type="term" value="F:dioxygenase activity"/>
    <property type="evidence" value="ECO:0007669"/>
    <property type="project" value="UniProtKB-KW"/>
</dbReference>
<dbReference type="PANTHER" id="PTHR42747:SF3">
    <property type="entry name" value="NITRONATE MONOOXYGENASE-RELATED"/>
    <property type="match status" value="1"/>
</dbReference>
<evidence type="ECO:0000256" key="4">
    <source>
        <dbReference type="ARBA" id="ARBA00022630"/>
    </source>
</evidence>
<evidence type="ECO:0000256" key="5">
    <source>
        <dbReference type="ARBA" id="ARBA00022643"/>
    </source>
</evidence>
<dbReference type="PANTHER" id="PTHR42747">
    <property type="entry name" value="NITRONATE MONOOXYGENASE-RELATED"/>
    <property type="match status" value="1"/>
</dbReference>
<keyword evidence="8" id="KW-0503">Monooxygenase</keyword>
<dbReference type="Gene3D" id="3.20.20.70">
    <property type="entry name" value="Aldolase class I"/>
    <property type="match status" value="1"/>
</dbReference>
<dbReference type="OrthoDB" id="9778912at2"/>
<evidence type="ECO:0000256" key="2">
    <source>
        <dbReference type="ARBA" id="ARBA00009881"/>
    </source>
</evidence>
<keyword evidence="6" id="KW-0547">Nucleotide-binding</keyword>
<dbReference type="EMBL" id="AP014809">
    <property type="protein sequence ID" value="BAU93858.1"/>
    <property type="molecule type" value="Genomic_DNA"/>
</dbReference>
<dbReference type="GO" id="GO:0000166">
    <property type="term" value="F:nucleotide binding"/>
    <property type="evidence" value="ECO:0007669"/>
    <property type="project" value="UniProtKB-KW"/>
</dbReference>
<evidence type="ECO:0000256" key="11">
    <source>
        <dbReference type="ARBA" id="ARBA00067136"/>
    </source>
</evidence>
<comment type="similarity">
    <text evidence="2">Belongs to the nitronate monooxygenase family. NMO class I subfamily.</text>
</comment>
<evidence type="ECO:0000313" key="12">
    <source>
        <dbReference type="EMBL" id="BAU93858.1"/>
    </source>
</evidence>
<dbReference type="SUPFAM" id="SSF51412">
    <property type="entry name" value="Inosine monophosphate dehydrogenase (IMPDH)"/>
    <property type="match status" value="1"/>
</dbReference>
<evidence type="ECO:0000256" key="7">
    <source>
        <dbReference type="ARBA" id="ARBA00023002"/>
    </source>
</evidence>
<dbReference type="GO" id="GO:0018580">
    <property type="term" value="F:nitronate monooxygenase activity"/>
    <property type="evidence" value="ECO:0007669"/>
    <property type="project" value="InterPro"/>
</dbReference>
<comment type="cofactor">
    <cofactor evidence="1">
        <name>FMN</name>
        <dbReference type="ChEBI" id="CHEBI:58210"/>
    </cofactor>
</comment>
<sequence>MTGEADFVRRIGIAHPIIQAPMVGPKAPLAAAVSAAGGLGSLGCAALTPDQIRAEVAAIRAVTDGPFNLNFFCHAPPAPDPAREAAWRAALAPYYAAFGLDPTAPVAMANRAPFDAAMAEVVEELRPAVVSFHFGLPAEPLLRRVREAGCLILSSATTVREARWLAERGVDAVIAQGAEAGGHRGMFLTDAAASQVGTIALVPQIADAVNVPVIAAGGISDPRGVAAAFALGASAVQVGTAYLRCPEAGLSAPYRAALSTARDEDTALTNVLTGRPARGLLTRAVRELGPISAVAPAFPGAAVALQPLRTAAEAQGSGDFSPLWSGQAVGLSRERPAADLTLLLASGVPG</sequence>